<dbReference type="Pfam" id="PF01699">
    <property type="entry name" value="Na_Ca_ex"/>
    <property type="match status" value="1"/>
</dbReference>
<keyword evidence="11 13" id="KW-0472">Membrane</keyword>
<feature type="transmembrane region" description="Helical" evidence="13">
    <location>
        <begin position="75"/>
        <end position="96"/>
    </location>
</feature>
<feature type="transmembrane region" description="Helical" evidence="13">
    <location>
        <begin position="220"/>
        <end position="241"/>
    </location>
</feature>
<feature type="transmembrane region" description="Helical" evidence="13">
    <location>
        <begin position="102"/>
        <end position="121"/>
    </location>
</feature>
<keyword evidence="8" id="KW-0106">Calcium</keyword>
<dbReference type="EMBL" id="CAMGYJ010000005">
    <property type="protein sequence ID" value="CAI0424204.1"/>
    <property type="molecule type" value="Genomic_DNA"/>
</dbReference>
<feature type="transmembrane region" description="Helical" evidence="13">
    <location>
        <begin position="180"/>
        <end position="199"/>
    </location>
</feature>
<organism evidence="15 16">
    <name type="scientific">Linum tenue</name>
    <dbReference type="NCBI Taxonomy" id="586396"/>
    <lineage>
        <taxon>Eukaryota</taxon>
        <taxon>Viridiplantae</taxon>
        <taxon>Streptophyta</taxon>
        <taxon>Embryophyta</taxon>
        <taxon>Tracheophyta</taxon>
        <taxon>Spermatophyta</taxon>
        <taxon>Magnoliopsida</taxon>
        <taxon>eudicotyledons</taxon>
        <taxon>Gunneridae</taxon>
        <taxon>Pentapetalae</taxon>
        <taxon>rosids</taxon>
        <taxon>fabids</taxon>
        <taxon>Malpighiales</taxon>
        <taxon>Linaceae</taxon>
        <taxon>Linum</taxon>
    </lineage>
</organism>
<feature type="transmembrane region" description="Helical" evidence="13">
    <location>
        <begin position="351"/>
        <end position="372"/>
    </location>
</feature>
<keyword evidence="16" id="KW-1185">Reference proteome</keyword>
<dbReference type="Proteomes" id="UP001154282">
    <property type="component" value="Unassembled WGS sequence"/>
</dbReference>
<dbReference type="InterPro" id="IPR044880">
    <property type="entry name" value="NCX_ion-bd_dom_sf"/>
</dbReference>
<keyword evidence="6" id="KW-0109">Calcium transport</keyword>
<dbReference type="InterPro" id="IPR004713">
    <property type="entry name" value="CaH_exchang"/>
</dbReference>
<feature type="region of interest" description="Disordered" evidence="12">
    <location>
        <begin position="26"/>
        <end position="47"/>
    </location>
</feature>
<protein>
    <recommendedName>
        <fullName evidence="14">Sodium/calcium exchanger membrane region domain-containing protein</fullName>
    </recommendedName>
</protein>
<dbReference type="AlphaFoldDB" id="A0AAV0KRT3"/>
<evidence type="ECO:0000256" key="1">
    <source>
        <dbReference type="ARBA" id="ARBA00004128"/>
    </source>
</evidence>
<evidence type="ECO:0000256" key="11">
    <source>
        <dbReference type="ARBA" id="ARBA00023136"/>
    </source>
</evidence>
<evidence type="ECO:0000256" key="2">
    <source>
        <dbReference type="ARBA" id="ARBA00008248"/>
    </source>
</evidence>
<feature type="domain" description="Sodium/calcium exchanger membrane region" evidence="14">
    <location>
        <begin position="226"/>
        <end position="364"/>
    </location>
</feature>
<evidence type="ECO:0000313" key="16">
    <source>
        <dbReference type="Proteomes" id="UP001154282"/>
    </source>
</evidence>
<evidence type="ECO:0000256" key="9">
    <source>
        <dbReference type="ARBA" id="ARBA00022989"/>
    </source>
</evidence>
<keyword evidence="9 13" id="KW-1133">Transmembrane helix</keyword>
<evidence type="ECO:0000256" key="6">
    <source>
        <dbReference type="ARBA" id="ARBA00022568"/>
    </source>
</evidence>
<evidence type="ECO:0000259" key="14">
    <source>
        <dbReference type="Pfam" id="PF01699"/>
    </source>
</evidence>
<proteinExistence type="inferred from homology"/>
<dbReference type="Gene3D" id="1.20.1420.30">
    <property type="entry name" value="NCX, central ion-binding region"/>
    <property type="match status" value="1"/>
</dbReference>
<feature type="transmembrane region" description="Helical" evidence="13">
    <location>
        <begin position="261"/>
        <end position="284"/>
    </location>
</feature>
<comment type="subcellular location">
    <subcellularLocation>
        <location evidence="1">Vacuole membrane</location>
        <topology evidence="1">Multi-pass membrane protein</topology>
    </subcellularLocation>
</comment>
<keyword evidence="5" id="KW-0926">Vacuole</keyword>
<evidence type="ECO:0000313" key="15">
    <source>
        <dbReference type="EMBL" id="CAI0424204.1"/>
    </source>
</evidence>
<evidence type="ECO:0000256" key="4">
    <source>
        <dbReference type="ARBA" id="ARBA00022449"/>
    </source>
</evidence>
<dbReference type="GO" id="GO:0009705">
    <property type="term" value="C:plant-type vacuole membrane"/>
    <property type="evidence" value="ECO:0007669"/>
    <property type="project" value="TreeGrafter"/>
</dbReference>
<evidence type="ECO:0000256" key="13">
    <source>
        <dbReference type="SAM" id="Phobius"/>
    </source>
</evidence>
<feature type="transmembrane region" description="Helical" evidence="13">
    <location>
        <begin position="323"/>
        <end position="344"/>
    </location>
</feature>
<comment type="similarity">
    <text evidence="2">Belongs to the Ca(2+):cation antiporter (CaCA) (TC 2.A.19) family. Cation/proton exchanger (CAX) subfamily.</text>
</comment>
<feature type="compositionally biased region" description="Basic residues" evidence="12">
    <location>
        <begin position="30"/>
        <end position="39"/>
    </location>
</feature>
<feature type="transmembrane region" description="Helical" evidence="13">
    <location>
        <begin position="296"/>
        <end position="317"/>
    </location>
</feature>
<accession>A0AAV0KRT3</accession>
<dbReference type="InterPro" id="IPR004837">
    <property type="entry name" value="NaCa_Exmemb"/>
</dbReference>
<evidence type="ECO:0000256" key="10">
    <source>
        <dbReference type="ARBA" id="ARBA00023065"/>
    </source>
</evidence>
<evidence type="ECO:0000256" key="5">
    <source>
        <dbReference type="ARBA" id="ARBA00022554"/>
    </source>
</evidence>
<dbReference type="PANTHER" id="PTHR31503">
    <property type="entry name" value="VACUOLAR CALCIUM ION TRANSPORTER"/>
    <property type="match status" value="1"/>
</dbReference>
<dbReference type="GO" id="GO:0015369">
    <property type="term" value="F:calcium:proton antiporter activity"/>
    <property type="evidence" value="ECO:0007669"/>
    <property type="project" value="UniProtKB-ARBA"/>
</dbReference>
<keyword evidence="10" id="KW-0406">Ion transport</keyword>
<gene>
    <name evidence="15" type="ORF">LITE_LOCUS19847</name>
</gene>
<dbReference type="PANTHER" id="PTHR31503:SF1">
    <property type="entry name" value="VACUOLAR CATION_PROTON EXCHANGER 3"/>
    <property type="match status" value="1"/>
</dbReference>
<keyword evidence="4" id="KW-0050">Antiport</keyword>
<dbReference type="GO" id="GO:0006874">
    <property type="term" value="P:intracellular calcium ion homeostasis"/>
    <property type="evidence" value="ECO:0007669"/>
    <property type="project" value="TreeGrafter"/>
</dbReference>
<comment type="caution">
    <text evidence="15">The sequence shown here is derived from an EMBL/GenBank/DDBJ whole genome shotgun (WGS) entry which is preliminary data.</text>
</comment>
<sequence length="394" mass="43055">MAAPPIQQETAPWLLENGSYKVLTKEARQGHGHSHHGRTAHNMSSSSLRKKSDLTLVSKVQCGLLRSFLTNLQEVILGTKLSILFPAIPLAIVANYCNFGRPWIFALSLLALMPLAERVSFLTEYTKPYMGIMLQMQRQADVNMLLLFLGLLCQLLPLLFRVAGGYTTVTTVAALQLSRASSIVMLVAYVVYIVFQLWTHRQLFEADEEAGEGQEEETPVIGFWSGFVWLVGMTIVIALLSEYVVATIEDASNSWGLSVSFISIILLPIVGNAAEHAGAIIFAFKDKLDISLGVALGSSCQISMFVIPVCVIVAWIAGIDMDLNFNTVETGCLAVAIITTAFTLQDGTSNYLKGLILLLCYVVIGACFFVTTTPLSKIILYCHLGILGIPSRVR</sequence>
<evidence type="ECO:0000256" key="3">
    <source>
        <dbReference type="ARBA" id="ARBA00022448"/>
    </source>
</evidence>
<name>A0AAV0KRT3_9ROSI</name>
<evidence type="ECO:0000256" key="7">
    <source>
        <dbReference type="ARBA" id="ARBA00022692"/>
    </source>
</evidence>
<keyword evidence="3" id="KW-0813">Transport</keyword>
<reference evidence="15" key="1">
    <citation type="submission" date="2022-08" db="EMBL/GenBank/DDBJ databases">
        <authorList>
            <person name="Gutierrez-Valencia J."/>
        </authorList>
    </citation>
    <scope>NUCLEOTIDE SEQUENCE</scope>
</reference>
<keyword evidence="7 13" id="KW-0812">Transmembrane</keyword>
<feature type="transmembrane region" description="Helical" evidence="13">
    <location>
        <begin position="142"/>
        <end position="160"/>
    </location>
</feature>
<evidence type="ECO:0000256" key="12">
    <source>
        <dbReference type="SAM" id="MobiDB-lite"/>
    </source>
</evidence>
<dbReference type="FunFam" id="1.20.1420.30:FF:000008">
    <property type="entry name" value="Vacuolar cation/proton exchanger"/>
    <property type="match status" value="1"/>
</dbReference>
<evidence type="ECO:0000256" key="8">
    <source>
        <dbReference type="ARBA" id="ARBA00022837"/>
    </source>
</evidence>